<dbReference type="GO" id="GO:0005506">
    <property type="term" value="F:iron ion binding"/>
    <property type="evidence" value="ECO:0007669"/>
    <property type="project" value="InterPro"/>
</dbReference>
<protein>
    <submittedName>
        <fullName evidence="16">Cytochrome P450</fullName>
    </submittedName>
</protein>
<dbReference type="EMBL" id="KV423927">
    <property type="protein sequence ID" value="KZT60971.1"/>
    <property type="molecule type" value="Genomic_DNA"/>
</dbReference>
<dbReference type="Gene3D" id="1.10.630.10">
    <property type="entry name" value="Cytochrome P450"/>
    <property type="match status" value="1"/>
</dbReference>
<evidence type="ECO:0000256" key="13">
    <source>
        <dbReference type="PIRSR" id="PIRSR602401-1"/>
    </source>
</evidence>
<keyword evidence="7 13" id="KW-0479">Metal-binding</keyword>
<accession>A0A165ITV3</accession>
<evidence type="ECO:0000256" key="15">
    <source>
        <dbReference type="SAM" id="SignalP"/>
    </source>
</evidence>
<feature type="binding site" description="axial binding residue" evidence="13">
    <location>
        <position position="432"/>
    </location>
    <ligand>
        <name>heme</name>
        <dbReference type="ChEBI" id="CHEBI:30413"/>
    </ligand>
    <ligandPart>
        <name>Fe</name>
        <dbReference type="ChEBI" id="CHEBI:18248"/>
    </ligandPart>
</feature>
<dbReference type="PRINTS" id="PR00385">
    <property type="entry name" value="P450"/>
</dbReference>
<evidence type="ECO:0000256" key="3">
    <source>
        <dbReference type="ARBA" id="ARBA00005179"/>
    </source>
</evidence>
<dbReference type="GO" id="GO:0020037">
    <property type="term" value="F:heme binding"/>
    <property type="evidence" value="ECO:0007669"/>
    <property type="project" value="InterPro"/>
</dbReference>
<dbReference type="PANTHER" id="PTHR46300:SF2">
    <property type="entry name" value="CYTOCHROME P450 MONOOXYGENASE ALNH-RELATED"/>
    <property type="match status" value="1"/>
</dbReference>
<sequence length="533" mass="60149">MHSTFVLMLDLLAASVGAWLVYNISTYGRREKGLPPGPPTSFLVGNILEIPPKRAFHKLVEWAREYGEIYSIKFGHKTTVVLNSPTAVQAVMEKGSRVTQDRPTMWLFDQYLYDHDHLIFSSVPHKVNQLRRVFATFLNQTTAQKYVPIQEAESCQLLYEIMVGPDSFFTGVKRLTISLMFSLSYGVRAPKIDSPLPSLFYEAVDMINELLADVSALLDFVPLLRILPGWMVNWRKRTDRMNAQEKRLTSELMEGVFARRKSDTSTNSFMEQILDNPEEFGLSDNMMHTLPLLILQAGADTTACAILSVLLLLVGQDEVLKNAHAELDSVIGRDRLPTVADMEHLPYIGAIIKESERLRPTNPLGFPHAASEDQMYGGYLVPAGATIMVNTWALGHDPQNFPDPERFFPERWLDPSVEHADTWPFGVGRRVCPGMYLAKNSVAIVISRLLWAFDIKKKVDPSAGNPIEVDTLDYAEGIVLCPNKFEADFVLRSKEHGDTIKHELRGAIPLLETYEFGMAQSDLEYVEQMRRAV</sequence>
<evidence type="ECO:0000256" key="11">
    <source>
        <dbReference type="ARBA" id="ARBA00023033"/>
    </source>
</evidence>
<dbReference type="GO" id="GO:0016020">
    <property type="term" value="C:membrane"/>
    <property type="evidence" value="ECO:0007669"/>
    <property type="project" value="UniProtKB-SubCell"/>
</dbReference>
<proteinExistence type="inferred from homology"/>
<dbReference type="GO" id="GO:0016705">
    <property type="term" value="F:oxidoreductase activity, acting on paired donors, with incorporation or reduction of molecular oxygen"/>
    <property type="evidence" value="ECO:0007669"/>
    <property type="project" value="InterPro"/>
</dbReference>
<keyword evidence="12" id="KW-0472">Membrane</keyword>
<feature type="chain" id="PRO_5007859526" evidence="15">
    <location>
        <begin position="19"/>
        <end position="533"/>
    </location>
</feature>
<dbReference type="InterPro" id="IPR050364">
    <property type="entry name" value="Cytochrome_P450_fung"/>
</dbReference>
<keyword evidence="15" id="KW-0732">Signal</keyword>
<dbReference type="AlphaFoldDB" id="A0A165ITV3"/>
<dbReference type="PANTHER" id="PTHR46300">
    <property type="entry name" value="P450, PUTATIVE (EUROFUNG)-RELATED-RELATED"/>
    <property type="match status" value="1"/>
</dbReference>
<dbReference type="Proteomes" id="UP000076842">
    <property type="component" value="Unassembled WGS sequence"/>
</dbReference>
<gene>
    <name evidence="16" type="ORF">CALCODRAFT_448103</name>
</gene>
<evidence type="ECO:0000256" key="7">
    <source>
        <dbReference type="ARBA" id="ARBA00022723"/>
    </source>
</evidence>
<comment type="similarity">
    <text evidence="4 14">Belongs to the cytochrome P450 family.</text>
</comment>
<dbReference type="InterPro" id="IPR002401">
    <property type="entry name" value="Cyt_P450_E_grp-I"/>
</dbReference>
<dbReference type="InterPro" id="IPR036396">
    <property type="entry name" value="Cyt_P450_sf"/>
</dbReference>
<keyword evidence="10 13" id="KW-0408">Iron</keyword>
<keyword evidence="5 13" id="KW-0349">Heme</keyword>
<evidence type="ECO:0000256" key="8">
    <source>
        <dbReference type="ARBA" id="ARBA00022989"/>
    </source>
</evidence>
<evidence type="ECO:0000256" key="12">
    <source>
        <dbReference type="ARBA" id="ARBA00023136"/>
    </source>
</evidence>
<dbReference type="InterPro" id="IPR017972">
    <property type="entry name" value="Cyt_P450_CS"/>
</dbReference>
<comment type="subcellular location">
    <subcellularLocation>
        <location evidence="2">Membrane</location>
    </subcellularLocation>
</comment>
<dbReference type="Pfam" id="PF00067">
    <property type="entry name" value="p450"/>
    <property type="match status" value="1"/>
</dbReference>
<name>A0A165ITV3_9BASI</name>
<evidence type="ECO:0000256" key="2">
    <source>
        <dbReference type="ARBA" id="ARBA00004370"/>
    </source>
</evidence>
<keyword evidence="8" id="KW-1133">Transmembrane helix</keyword>
<organism evidence="16 17">
    <name type="scientific">Calocera cornea HHB12733</name>
    <dbReference type="NCBI Taxonomy" id="1353952"/>
    <lineage>
        <taxon>Eukaryota</taxon>
        <taxon>Fungi</taxon>
        <taxon>Dikarya</taxon>
        <taxon>Basidiomycota</taxon>
        <taxon>Agaricomycotina</taxon>
        <taxon>Dacrymycetes</taxon>
        <taxon>Dacrymycetales</taxon>
        <taxon>Dacrymycetaceae</taxon>
        <taxon>Calocera</taxon>
    </lineage>
</organism>
<reference evidence="16 17" key="1">
    <citation type="journal article" date="2016" name="Mol. Biol. Evol.">
        <title>Comparative Genomics of Early-Diverging Mushroom-Forming Fungi Provides Insights into the Origins of Lignocellulose Decay Capabilities.</title>
        <authorList>
            <person name="Nagy L.G."/>
            <person name="Riley R."/>
            <person name="Tritt A."/>
            <person name="Adam C."/>
            <person name="Daum C."/>
            <person name="Floudas D."/>
            <person name="Sun H."/>
            <person name="Yadav J.S."/>
            <person name="Pangilinan J."/>
            <person name="Larsson K.H."/>
            <person name="Matsuura K."/>
            <person name="Barry K."/>
            <person name="Labutti K."/>
            <person name="Kuo R."/>
            <person name="Ohm R.A."/>
            <person name="Bhattacharya S.S."/>
            <person name="Shirouzu T."/>
            <person name="Yoshinaga Y."/>
            <person name="Martin F.M."/>
            <person name="Grigoriev I.V."/>
            <person name="Hibbett D.S."/>
        </authorList>
    </citation>
    <scope>NUCLEOTIDE SEQUENCE [LARGE SCALE GENOMIC DNA]</scope>
    <source>
        <strain evidence="16 17">HHB12733</strain>
    </source>
</reference>
<dbReference type="PRINTS" id="PR00463">
    <property type="entry name" value="EP450I"/>
</dbReference>
<dbReference type="STRING" id="1353952.A0A165ITV3"/>
<evidence type="ECO:0000256" key="14">
    <source>
        <dbReference type="RuleBase" id="RU000461"/>
    </source>
</evidence>
<evidence type="ECO:0000313" key="16">
    <source>
        <dbReference type="EMBL" id="KZT60971.1"/>
    </source>
</evidence>
<dbReference type="SUPFAM" id="SSF48264">
    <property type="entry name" value="Cytochrome P450"/>
    <property type="match status" value="1"/>
</dbReference>
<feature type="signal peptide" evidence="15">
    <location>
        <begin position="1"/>
        <end position="18"/>
    </location>
</feature>
<keyword evidence="9 14" id="KW-0560">Oxidoreductase</keyword>
<comment type="pathway">
    <text evidence="3">Secondary metabolite biosynthesis.</text>
</comment>
<keyword evidence="11 14" id="KW-0503">Monooxygenase</keyword>
<dbReference type="InParanoid" id="A0A165ITV3"/>
<keyword evidence="6" id="KW-0812">Transmembrane</keyword>
<dbReference type="GO" id="GO:0004497">
    <property type="term" value="F:monooxygenase activity"/>
    <property type="evidence" value="ECO:0007669"/>
    <property type="project" value="UniProtKB-KW"/>
</dbReference>
<evidence type="ECO:0000256" key="4">
    <source>
        <dbReference type="ARBA" id="ARBA00010617"/>
    </source>
</evidence>
<dbReference type="PROSITE" id="PS00086">
    <property type="entry name" value="CYTOCHROME_P450"/>
    <property type="match status" value="1"/>
</dbReference>
<evidence type="ECO:0000256" key="10">
    <source>
        <dbReference type="ARBA" id="ARBA00023004"/>
    </source>
</evidence>
<evidence type="ECO:0000256" key="5">
    <source>
        <dbReference type="ARBA" id="ARBA00022617"/>
    </source>
</evidence>
<dbReference type="InterPro" id="IPR001128">
    <property type="entry name" value="Cyt_P450"/>
</dbReference>
<keyword evidence="17" id="KW-1185">Reference proteome</keyword>
<dbReference type="OrthoDB" id="1103324at2759"/>
<comment type="cofactor">
    <cofactor evidence="1 13">
        <name>heme</name>
        <dbReference type="ChEBI" id="CHEBI:30413"/>
    </cofactor>
</comment>
<evidence type="ECO:0000256" key="1">
    <source>
        <dbReference type="ARBA" id="ARBA00001971"/>
    </source>
</evidence>
<evidence type="ECO:0000256" key="6">
    <source>
        <dbReference type="ARBA" id="ARBA00022692"/>
    </source>
</evidence>
<evidence type="ECO:0000256" key="9">
    <source>
        <dbReference type="ARBA" id="ARBA00023002"/>
    </source>
</evidence>
<evidence type="ECO:0000313" key="17">
    <source>
        <dbReference type="Proteomes" id="UP000076842"/>
    </source>
</evidence>
<dbReference type="CDD" id="cd11065">
    <property type="entry name" value="CYP64-like"/>
    <property type="match status" value="1"/>
</dbReference>